<evidence type="ECO:0000313" key="2">
    <source>
        <dbReference type="EMBL" id="GBB97613.1"/>
    </source>
</evidence>
<evidence type="ECO:0000313" key="3">
    <source>
        <dbReference type="Proteomes" id="UP000247702"/>
    </source>
</evidence>
<keyword evidence="3" id="KW-1185">Reference proteome</keyword>
<evidence type="ECO:0008006" key="4">
    <source>
        <dbReference type="Google" id="ProtNLM"/>
    </source>
</evidence>
<sequence>MGKTKTERHGLMRQMRQYHKREEPFNVEIDDNKSLYDWWGSLEDSFSKNKDYLMQLALKLFAITPHVAGSAKKELPYYSIGKSAEEVHEILIDAHLNPDDELFELIDDLPRYYNNVEEEVIGREEEELEIDNILNLDVFVNTLEDIIKDSHDNLEESDNETQQTDTTENNDNDVEWDPVAAADEIMNTM</sequence>
<dbReference type="AlphaFoldDB" id="A0A2Z6R5V9"/>
<dbReference type="Proteomes" id="UP000247702">
    <property type="component" value="Unassembled WGS sequence"/>
</dbReference>
<protein>
    <recommendedName>
        <fullName evidence="4">HAT C-terminal dimerisation domain-containing protein</fullName>
    </recommendedName>
</protein>
<gene>
    <name evidence="2" type="ORF">RclHR1_30120002</name>
</gene>
<feature type="region of interest" description="Disordered" evidence="1">
    <location>
        <begin position="152"/>
        <end position="177"/>
    </location>
</feature>
<accession>A0A2Z6R5V9</accession>
<evidence type="ECO:0000256" key="1">
    <source>
        <dbReference type="SAM" id="MobiDB-lite"/>
    </source>
</evidence>
<reference evidence="2 3" key="1">
    <citation type="submission" date="2017-11" db="EMBL/GenBank/DDBJ databases">
        <title>The genome of Rhizophagus clarus HR1 reveals common genetic basis of auxotrophy among arbuscular mycorrhizal fungi.</title>
        <authorList>
            <person name="Kobayashi Y."/>
        </authorList>
    </citation>
    <scope>NUCLEOTIDE SEQUENCE [LARGE SCALE GENOMIC DNA]</scope>
    <source>
        <strain evidence="2 3">HR1</strain>
    </source>
</reference>
<organism evidence="2 3">
    <name type="scientific">Rhizophagus clarus</name>
    <dbReference type="NCBI Taxonomy" id="94130"/>
    <lineage>
        <taxon>Eukaryota</taxon>
        <taxon>Fungi</taxon>
        <taxon>Fungi incertae sedis</taxon>
        <taxon>Mucoromycota</taxon>
        <taxon>Glomeromycotina</taxon>
        <taxon>Glomeromycetes</taxon>
        <taxon>Glomerales</taxon>
        <taxon>Glomeraceae</taxon>
        <taxon>Rhizophagus</taxon>
    </lineage>
</organism>
<proteinExistence type="predicted"/>
<name>A0A2Z6R5V9_9GLOM</name>
<comment type="caution">
    <text evidence="2">The sequence shown here is derived from an EMBL/GenBank/DDBJ whole genome shotgun (WGS) entry which is preliminary data.</text>
</comment>
<dbReference type="EMBL" id="BEXD01002239">
    <property type="protein sequence ID" value="GBB97613.1"/>
    <property type="molecule type" value="Genomic_DNA"/>
</dbReference>